<feature type="region of interest" description="Disordered" evidence="1">
    <location>
        <begin position="1240"/>
        <end position="1449"/>
    </location>
</feature>
<sequence>MASGINASEQIAPSIAVDTSNDHQGTSGLTRLSESDANRALEGGCSSADSDRPNCDSPTIISCTELSQSVKDRQEEVKGSLDKNVLLSEVADGAADKVQPAPQDPRGNDTTNDERSFTFEVNPLPGRSERETSEAWQSFSTIQACKTSKMVEGSLTSGVGQMDPKMVPEISRRTPQTPDGENLRGGSKGSPERKTRRGSGKSTGKENTRKGSHVKETAPTRQSERGDKSSSVSMSPSGIGQLMKFEGLKPYGNVERSGTKPCGVIIPTSNLPDLNTSTPPSTLFQQPFTDLQQVQLRAQIFVYGSLIQGTAPDEACMISAFGSSDGGRSIWESAWRGCVDRIQGQKSHPNISETPVQSRSGTRAADQGIKQGSLQSKVIPSPVGRASSKDTPSPVVNSMIPLSSPLWNISTPSCGGLQSSGMGRGTLLDYHQTLSPLHPYQTPPPRNFVGNNTSWLSQAPFPGAWVASPPTSAIDASAHFSALPITEAVKLTPVKESSVPISSGTKHASPSPVVHSGSSSGFAGNSSVFDMKKVTVSPLQHSADAKSRKRKKVPVSKDPGQISLLAQTQTESVSVPVISHLSTSVAVTTSACFASKSNTGKLVTAVTPTSSTEHLKRGDQKVIITEGSFSKVEDARLQAEDAAAHAAAAVSHSQGVWSKLEKQKNSGLISDVEAKLASAAVTMAAAAAVAKAAAEAAKIASNAALQAKLMADEALVSTGTGNLTQSSSISPSNVVNNMGKATPASILNGGDERNSSSSIIIAAREAARRRLEAASAALKHAENLDAIVKAAELAAEAVSQAGKIVAMGDPLPLSELVESGQEGYWKVPKVPSEQGVESTNVNREQSNVDRVEEGPNVFAKQSKEGPSDKEKQTTNQGMPPLSIEISRESKEDHMRVVKGSEKDLRGQRSRRASDLAKTIGVVPESKIGSRSTSIIVQDEYEKAVGTSKENGIKEGCLVEVFKDDDNIKAAWFSANVLSLKDGEAFVCYTELQSDEDSGHLKEWVTLGGKGNKPPRIRIARPITTMRFEGTRKRRRAAMGDYSWSVGDRVDAWIQDCWREGVVVEKNAKDETTLTVQFPAEGETSVVRTWHLRPTLIWKDAEWVEWSSSREKDHSSQGDTPLEKRLKLGTPPVEGKEKDKMSKNIDLVESGKPEELHLLPLSATEKTFNVGKHSRDENKPDALRTVRTGLQKEGSKVIFGIPKPGKKRKFMEVSKHYVAERTSKTNESNDSVKFAKYLMPRGSGSHGWKNNSKVDSKAKQADESKPKVIKSGKPHIVSGRTIPQKDKFLTSSVSAPSDGTVMDQIIKDSISNDENESGQQNLMEIGSFSNTEGPGEGPILFSSLGFSSDAPSKKTSASNAKSERMNKGKLAPSGEKLAKIEVKDKVHNVNQGNSIPEVMEPRRSNRRIQPTSRLLEGLQSSLIISKIPSASQDKSQKSTNRGTSKGNNHG</sequence>
<dbReference type="Proteomes" id="UP000325577">
    <property type="component" value="Linkage Group LG5"/>
</dbReference>
<feature type="domain" description="Agenet" evidence="2">
    <location>
        <begin position="950"/>
        <end position="1016"/>
    </location>
</feature>
<feature type="compositionally biased region" description="Basic and acidic residues" evidence="1">
    <location>
        <begin position="1251"/>
        <end position="1265"/>
    </location>
</feature>
<dbReference type="Pfam" id="PF05641">
    <property type="entry name" value="Agenet"/>
    <property type="match status" value="1"/>
</dbReference>
<dbReference type="PANTHER" id="PTHR48429">
    <property type="entry name" value="AGENET DOMAIN-CONTAINING PROTEIN"/>
    <property type="match status" value="1"/>
</dbReference>
<feature type="compositionally biased region" description="Polar residues" evidence="1">
    <location>
        <begin position="835"/>
        <end position="845"/>
    </location>
</feature>
<dbReference type="EMBL" id="CM018048">
    <property type="protein sequence ID" value="KAA8521367.1"/>
    <property type="molecule type" value="Genomic_DNA"/>
</dbReference>
<feature type="compositionally biased region" description="Polar residues" evidence="1">
    <location>
        <begin position="345"/>
        <end position="361"/>
    </location>
</feature>
<feature type="compositionally biased region" description="Basic and acidic residues" evidence="1">
    <location>
        <begin position="861"/>
        <end position="872"/>
    </location>
</feature>
<feature type="region of interest" description="Disordered" evidence="1">
    <location>
        <begin position="831"/>
        <end position="882"/>
    </location>
</feature>
<protein>
    <recommendedName>
        <fullName evidence="2">Agenet domain-containing protein</fullName>
    </recommendedName>
</protein>
<feature type="compositionally biased region" description="Basic and acidic residues" evidence="1">
    <location>
        <begin position="1375"/>
        <end position="1386"/>
    </location>
</feature>
<accession>A0A5J4ZWA7</accession>
<feature type="compositionally biased region" description="Polar residues" evidence="1">
    <location>
        <begin position="1406"/>
        <end position="1449"/>
    </location>
</feature>
<evidence type="ECO:0000313" key="4">
    <source>
        <dbReference type="Proteomes" id="UP000325577"/>
    </source>
</evidence>
<dbReference type="InterPro" id="IPR014002">
    <property type="entry name" value="Agenet_dom_plant"/>
</dbReference>
<organism evidence="3 4">
    <name type="scientific">Nyssa sinensis</name>
    <dbReference type="NCBI Taxonomy" id="561372"/>
    <lineage>
        <taxon>Eukaryota</taxon>
        <taxon>Viridiplantae</taxon>
        <taxon>Streptophyta</taxon>
        <taxon>Embryophyta</taxon>
        <taxon>Tracheophyta</taxon>
        <taxon>Spermatophyta</taxon>
        <taxon>Magnoliopsida</taxon>
        <taxon>eudicotyledons</taxon>
        <taxon>Gunneridae</taxon>
        <taxon>Pentapetalae</taxon>
        <taxon>asterids</taxon>
        <taxon>Cornales</taxon>
        <taxon>Nyssaceae</taxon>
        <taxon>Nyssa</taxon>
    </lineage>
</organism>
<feature type="compositionally biased region" description="Polar residues" evidence="1">
    <location>
        <begin position="1343"/>
        <end position="1359"/>
    </location>
</feature>
<evidence type="ECO:0000256" key="1">
    <source>
        <dbReference type="SAM" id="MobiDB-lite"/>
    </source>
</evidence>
<feature type="domain" description="Agenet" evidence="2">
    <location>
        <begin position="1041"/>
        <end position="1099"/>
    </location>
</feature>
<feature type="region of interest" description="Disordered" evidence="1">
    <location>
        <begin position="1"/>
        <end position="58"/>
    </location>
</feature>
<gene>
    <name evidence="3" type="ORF">F0562_012071</name>
</gene>
<dbReference type="PANTHER" id="PTHR48429:SF1">
    <property type="entry name" value="AGENET DOMAIN-CONTAINING PROTEIN"/>
    <property type="match status" value="1"/>
</dbReference>
<feature type="region of interest" description="Disordered" evidence="1">
    <location>
        <begin position="499"/>
        <end position="519"/>
    </location>
</feature>
<name>A0A5J4ZWA7_9ASTE</name>
<feature type="compositionally biased region" description="Low complexity" evidence="1">
    <location>
        <begin position="507"/>
        <end position="519"/>
    </location>
</feature>
<feature type="region of interest" description="Disordered" evidence="1">
    <location>
        <begin position="88"/>
        <end position="137"/>
    </location>
</feature>
<evidence type="ECO:0000259" key="2">
    <source>
        <dbReference type="SMART" id="SM00743"/>
    </source>
</evidence>
<feature type="compositionally biased region" description="Polar residues" evidence="1">
    <location>
        <begin position="1316"/>
        <end position="1331"/>
    </location>
</feature>
<feature type="compositionally biased region" description="Basic and acidic residues" evidence="1">
    <location>
        <begin position="1108"/>
        <end position="1125"/>
    </location>
</feature>
<dbReference type="InterPro" id="IPR055274">
    <property type="entry name" value="SWO1"/>
</dbReference>
<dbReference type="InterPro" id="IPR008395">
    <property type="entry name" value="Agenet-like_dom"/>
</dbReference>
<feature type="compositionally biased region" description="Basic and acidic residues" evidence="1">
    <location>
        <begin position="203"/>
        <end position="228"/>
    </location>
</feature>
<dbReference type="SMART" id="SM00743">
    <property type="entry name" value="Agenet"/>
    <property type="match status" value="2"/>
</dbReference>
<feature type="region of interest" description="Disordered" evidence="1">
    <location>
        <begin position="1108"/>
        <end position="1139"/>
    </location>
</feature>
<evidence type="ECO:0000313" key="3">
    <source>
        <dbReference type="EMBL" id="KAA8521367.1"/>
    </source>
</evidence>
<proteinExistence type="predicted"/>
<dbReference type="OrthoDB" id="433924at2759"/>
<keyword evidence="4" id="KW-1185">Reference proteome</keyword>
<feature type="region of interest" description="Disordered" evidence="1">
    <location>
        <begin position="155"/>
        <end position="240"/>
    </location>
</feature>
<feature type="compositionally biased region" description="Polar residues" evidence="1">
    <location>
        <begin position="1"/>
        <end position="32"/>
    </location>
</feature>
<reference evidence="3 4" key="1">
    <citation type="submission" date="2019-09" db="EMBL/GenBank/DDBJ databases">
        <title>A chromosome-level genome assembly of the Chinese tupelo Nyssa sinensis.</title>
        <authorList>
            <person name="Yang X."/>
            <person name="Kang M."/>
            <person name="Yang Y."/>
            <person name="Xiong H."/>
            <person name="Wang M."/>
            <person name="Zhang Z."/>
            <person name="Wang Z."/>
            <person name="Wu H."/>
            <person name="Ma T."/>
            <person name="Liu J."/>
            <person name="Xi Z."/>
        </authorList>
    </citation>
    <scope>NUCLEOTIDE SEQUENCE [LARGE SCALE GENOMIC DNA]</scope>
    <source>
        <strain evidence="3">J267</strain>
        <tissue evidence="3">Leaf</tissue>
    </source>
</reference>
<feature type="region of interest" description="Disordered" evidence="1">
    <location>
        <begin position="345"/>
        <end position="394"/>
    </location>
</feature>